<dbReference type="EMBL" id="HBGZ01012683">
    <property type="protein sequence ID" value="CAD9597098.1"/>
    <property type="molecule type" value="Transcribed_RNA"/>
</dbReference>
<sequence>MLSFCDTDTAKGKRVREWRMHSDQQQLQIIARFEASEEREEQAAEKARADVDSSRREVTGKRKRSGGSNQPEAEKKKRKKTKEKTDEQKKQSAERKRARGDERNKTKKDQRAAERETRLENDNISGLLVDSQNAAANSSSAKALISSKQRQVETRPKSLGQMNDKTAVRKEEESFMGVIKFSEHNALTNDAAAKFGADLMNTQAVISFNNTEHLRTHRLGGQSKSDGTVANEPPPPTINIGMHKGKVAWDKLVETLAEAGTLEAARKYFTTEQASNS</sequence>
<feature type="region of interest" description="Disordered" evidence="1">
    <location>
        <begin position="1"/>
        <end position="158"/>
    </location>
</feature>
<feature type="compositionally biased region" description="Low complexity" evidence="1">
    <location>
        <begin position="131"/>
        <end position="149"/>
    </location>
</feature>
<organism evidence="2">
    <name type="scientific">Skeletonema marinoi</name>
    <dbReference type="NCBI Taxonomy" id="267567"/>
    <lineage>
        <taxon>Eukaryota</taxon>
        <taxon>Sar</taxon>
        <taxon>Stramenopiles</taxon>
        <taxon>Ochrophyta</taxon>
        <taxon>Bacillariophyta</taxon>
        <taxon>Coscinodiscophyceae</taxon>
        <taxon>Thalassiosirophycidae</taxon>
        <taxon>Thalassiosirales</taxon>
        <taxon>Skeletonemataceae</taxon>
        <taxon>Skeletonema</taxon>
        <taxon>Skeletonema marinoi-dohrnii complex</taxon>
    </lineage>
</organism>
<protein>
    <submittedName>
        <fullName evidence="2">Uncharacterized protein</fullName>
    </submittedName>
</protein>
<feature type="compositionally biased region" description="Basic and acidic residues" evidence="1">
    <location>
        <begin position="41"/>
        <end position="60"/>
    </location>
</feature>
<evidence type="ECO:0000313" key="2">
    <source>
        <dbReference type="EMBL" id="CAD9597098.1"/>
    </source>
</evidence>
<evidence type="ECO:0000256" key="1">
    <source>
        <dbReference type="SAM" id="MobiDB-lite"/>
    </source>
</evidence>
<proteinExistence type="predicted"/>
<dbReference type="AlphaFoldDB" id="A0A7S2PFR0"/>
<accession>A0A7S2PFR0</accession>
<gene>
    <name evidence="2" type="ORF">SMAR0320_LOCUS9035</name>
</gene>
<feature type="compositionally biased region" description="Basic and acidic residues" evidence="1">
    <location>
        <begin position="8"/>
        <end position="22"/>
    </location>
</feature>
<name>A0A7S2PFR0_9STRA</name>
<feature type="region of interest" description="Disordered" evidence="1">
    <location>
        <begin position="219"/>
        <end position="242"/>
    </location>
</feature>
<feature type="compositionally biased region" description="Basic and acidic residues" evidence="1">
    <location>
        <begin position="83"/>
        <end position="121"/>
    </location>
</feature>
<reference evidence="2" key="1">
    <citation type="submission" date="2021-01" db="EMBL/GenBank/DDBJ databases">
        <authorList>
            <person name="Corre E."/>
            <person name="Pelletier E."/>
            <person name="Niang G."/>
            <person name="Scheremetjew M."/>
            <person name="Finn R."/>
            <person name="Kale V."/>
            <person name="Holt S."/>
            <person name="Cochrane G."/>
            <person name="Meng A."/>
            <person name="Brown T."/>
            <person name="Cohen L."/>
        </authorList>
    </citation>
    <scope>NUCLEOTIDE SEQUENCE</scope>
    <source>
        <strain evidence="2">SM1012Den-03</strain>
    </source>
</reference>